<dbReference type="AlphaFoldDB" id="K2FC80"/>
<evidence type="ECO:0000313" key="2">
    <source>
        <dbReference type="EMBL" id="EKE28636.1"/>
    </source>
</evidence>
<organism evidence="2">
    <name type="scientific">uncultured bacterium</name>
    <name type="common">gcode 4</name>
    <dbReference type="NCBI Taxonomy" id="1234023"/>
    <lineage>
        <taxon>Bacteria</taxon>
        <taxon>environmental samples</taxon>
    </lineage>
</organism>
<comment type="caution">
    <text evidence="2">The sequence shown here is derived from an EMBL/GenBank/DDBJ whole genome shotgun (WGS) entry which is preliminary data.</text>
</comment>
<accession>K2FC80</accession>
<feature type="coiled-coil region" evidence="1">
    <location>
        <begin position="15"/>
        <end position="178"/>
    </location>
</feature>
<name>K2FC80_9BACT</name>
<dbReference type="EMBL" id="AMFJ01000311">
    <property type="protein sequence ID" value="EKE28636.1"/>
    <property type="molecule type" value="Genomic_DNA"/>
</dbReference>
<keyword evidence="1" id="KW-0175">Coiled coil</keyword>
<dbReference type="Pfam" id="PF09903">
    <property type="entry name" value="DUF2130"/>
    <property type="match status" value="1"/>
</dbReference>
<protein>
    <recommendedName>
        <fullName evidence="3">DUF2130 domain-containing protein</fullName>
    </recommendedName>
</protein>
<sequence>MSENTITCPKCATIINLDEAQAKKYNEDLQRNEEKLKADFEKQKVELKNELEKEREKDKKEMWVKALKAAEEKKELETKDLNLQLEEFKKKQEEAIKNELELRKKTRELEDKARNIELENIKKLDEERKKMEEKMKEEQKKKEEEMFRKIQEDQSKQMAEKDKQMDILRRSLEEANRKALQGSQQIQWEIQENELKEILSRNFPSDSIEDVPTWIKWADLIQTVRNHRWQQVWIILWESKNTKTWSNEWIKKLKDDRIIVKADVCVIVSNTMPDEIKHFWTINDVVITEFAYFLAVTSLLRDKLIALHLTSNSLVWKDEKMDLLFNYLSSNDFKSKIENIVWAFKSLKDDIDSEKRSMMRIWSKREKELERVINNTIFMWWDLEWIMGNNLQKIPYLELWSWEDNLDAETI</sequence>
<proteinExistence type="predicted"/>
<dbReference type="InterPro" id="IPR019219">
    <property type="entry name" value="DUF2130"/>
</dbReference>
<reference evidence="2" key="1">
    <citation type="journal article" date="2012" name="Science">
        <title>Fermentation, hydrogen, and sulfur metabolism in multiple uncultivated bacterial phyla.</title>
        <authorList>
            <person name="Wrighton K.C."/>
            <person name="Thomas B.C."/>
            <person name="Sharon I."/>
            <person name="Miller C.S."/>
            <person name="Castelle C.J."/>
            <person name="VerBerkmoes N.C."/>
            <person name="Wilkins M.J."/>
            <person name="Hettich R.L."/>
            <person name="Lipton M.S."/>
            <person name="Williams K.H."/>
            <person name="Long P.E."/>
            <person name="Banfield J.F."/>
        </authorList>
    </citation>
    <scope>NUCLEOTIDE SEQUENCE [LARGE SCALE GENOMIC DNA]</scope>
</reference>
<evidence type="ECO:0008006" key="3">
    <source>
        <dbReference type="Google" id="ProtNLM"/>
    </source>
</evidence>
<gene>
    <name evidence="2" type="ORF">ACD_3C00037G0027</name>
</gene>
<evidence type="ECO:0000256" key="1">
    <source>
        <dbReference type="SAM" id="Coils"/>
    </source>
</evidence>